<protein>
    <submittedName>
        <fullName evidence="1">Uncharacterized protein</fullName>
    </submittedName>
</protein>
<evidence type="ECO:0000313" key="1">
    <source>
        <dbReference type="EMBL" id="PZT47474.1"/>
    </source>
</evidence>
<reference evidence="1 2" key="1">
    <citation type="submission" date="2017-03" db="EMBL/GenBank/DDBJ databases">
        <title>Genomic and clinical evidence uncovers the enterohepatic species Helicobacter valdiviensis as a potential human intestinal pathogen.</title>
        <authorList>
            <person name="Fresia P."/>
            <person name="Jara R."/>
            <person name="Sierra R."/>
            <person name="Ferres I."/>
            <person name="Greif G."/>
            <person name="Iraola G."/>
            <person name="Collado L."/>
        </authorList>
    </citation>
    <scope>NUCLEOTIDE SEQUENCE [LARGE SCALE GENOMIC DNA]</scope>
    <source>
        <strain evidence="1 2">WBE14</strain>
    </source>
</reference>
<organism evidence="1 2">
    <name type="scientific">Helicobacter valdiviensis</name>
    <dbReference type="NCBI Taxonomy" id="1458358"/>
    <lineage>
        <taxon>Bacteria</taxon>
        <taxon>Pseudomonadati</taxon>
        <taxon>Campylobacterota</taxon>
        <taxon>Epsilonproteobacteria</taxon>
        <taxon>Campylobacterales</taxon>
        <taxon>Helicobacteraceae</taxon>
        <taxon>Helicobacter</taxon>
    </lineage>
</organism>
<sequence length="433" mass="50302">MNNRSCFFKLPIKISLKEIHPDLLAMASLLCVYPFVAEELVLPFSVSSEFSDIVKKQLDINIPKKDSKIVPRKISNGRPGLAYSGGVDSTAALSLMPENTVVMFLDRIMPSFKKHLYDKTAPLSALGDLQSIKEEVYSVPTNLEYLRSPVGFPVDNDEQFIALAVYIPFILLADYYKIDSLASGAVMESVFKVGLEKFENFGENIFYNRWFLIFENISCELFFPTAGLTEVATAIIDLKNPVSNFTRSCMRGNDKKPCGKCVKCFRKHTLASALSGNKISQDELLDNINSREVLSHIYRYDISRHENVYRFIVDNIVDDDFFVHFGNRIRNENEDTSWMTRWYSKSIEFIPQKYREDYKTRLFLYIEPMNEKDIDFVEKWERDKYKKSEKIIKNWQKYLDTLIKDEKLLSYAHALDVVQTNKESLFKKIKKFF</sequence>
<keyword evidence="2" id="KW-1185">Reference proteome</keyword>
<name>A0A2W6MSF0_9HELI</name>
<dbReference type="RefSeq" id="WP_111230425.1">
    <property type="nucleotide sequence ID" value="NZ_NBIU01000032.1"/>
</dbReference>
<dbReference type="EMBL" id="NBIU01000032">
    <property type="protein sequence ID" value="PZT47474.1"/>
    <property type="molecule type" value="Genomic_DNA"/>
</dbReference>
<dbReference type="Pfam" id="PF19932">
    <property type="entry name" value="DUF6395"/>
    <property type="match status" value="1"/>
</dbReference>
<dbReference type="OrthoDB" id="9255477at2"/>
<proteinExistence type="predicted"/>
<comment type="caution">
    <text evidence="1">The sequence shown here is derived from an EMBL/GenBank/DDBJ whole genome shotgun (WGS) entry which is preliminary data.</text>
</comment>
<dbReference type="AlphaFoldDB" id="A0A2W6MSF0"/>
<evidence type="ECO:0000313" key="2">
    <source>
        <dbReference type="Proteomes" id="UP000249746"/>
    </source>
</evidence>
<accession>A0A2W6MSF0</accession>
<dbReference type="Proteomes" id="UP000249746">
    <property type="component" value="Unassembled WGS sequence"/>
</dbReference>
<dbReference type="InterPro" id="IPR045654">
    <property type="entry name" value="DUF6395"/>
</dbReference>
<gene>
    <name evidence="1" type="ORF">B6S12_08755</name>
</gene>
<dbReference type="SUPFAM" id="SSF52402">
    <property type="entry name" value="Adenine nucleotide alpha hydrolases-like"/>
    <property type="match status" value="1"/>
</dbReference>